<comment type="catalytic activity">
    <reaction evidence="4">
        <text>L-glutaminyl-[ribosomal protein uL3] + S-adenosyl-L-methionine = N(5)-methyl-L-glutaminyl-[ribosomal protein uL3] + S-adenosyl-L-homocysteine + H(+)</text>
        <dbReference type="Rhea" id="RHEA:45020"/>
        <dbReference type="Rhea" id="RHEA-COMP:11063"/>
        <dbReference type="Rhea" id="RHEA-COMP:11064"/>
        <dbReference type="ChEBI" id="CHEBI:15378"/>
        <dbReference type="ChEBI" id="CHEBI:30011"/>
        <dbReference type="ChEBI" id="CHEBI:57856"/>
        <dbReference type="ChEBI" id="CHEBI:59789"/>
        <dbReference type="ChEBI" id="CHEBI:61891"/>
        <dbReference type="EC" id="2.1.1.298"/>
    </reaction>
</comment>
<feature type="compositionally biased region" description="Low complexity" evidence="5">
    <location>
        <begin position="10"/>
        <end position="21"/>
    </location>
</feature>
<dbReference type="HAMAP" id="MF_02125">
    <property type="entry name" value="L3_methyltr_PrmB"/>
    <property type="match status" value="1"/>
</dbReference>
<name>A0ABW2KRK0_9PROT</name>
<keyword evidence="3 4" id="KW-0949">S-adenosyl-L-methionine</keyword>
<evidence type="ECO:0000256" key="5">
    <source>
        <dbReference type="SAM" id="MobiDB-lite"/>
    </source>
</evidence>
<dbReference type="Proteomes" id="UP001596456">
    <property type="component" value="Unassembled WGS sequence"/>
</dbReference>
<keyword evidence="7" id="KW-0687">Ribonucleoprotein</keyword>
<evidence type="ECO:0000313" key="7">
    <source>
        <dbReference type="EMBL" id="MFC7332632.1"/>
    </source>
</evidence>
<dbReference type="NCBIfam" id="TIGR03533">
    <property type="entry name" value="L3_gln_methyl"/>
    <property type="match status" value="1"/>
</dbReference>
<protein>
    <recommendedName>
        <fullName evidence="4">Ribosomal protein uL3 glutamine methyltransferase</fullName>
        <shortName evidence="4">uL3 MTase</shortName>
        <ecNumber evidence="4">2.1.1.298</ecNumber>
    </recommendedName>
    <alternativeName>
        <fullName evidence="4">N5-glutamine methyltransferase PrmB</fullName>
    </alternativeName>
</protein>
<organism evidence="7 8">
    <name type="scientific">Rhodocista pekingensis</name>
    <dbReference type="NCBI Taxonomy" id="201185"/>
    <lineage>
        <taxon>Bacteria</taxon>
        <taxon>Pseudomonadati</taxon>
        <taxon>Pseudomonadota</taxon>
        <taxon>Alphaproteobacteria</taxon>
        <taxon>Rhodospirillales</taxon>
        <taxon>Azospirillaceae</taxon>
        <taxon>Rhodocista</taxon>
    </lineage>
</organism>
<evidence type="ECO:0000256" key="4">
    <source>
        <dbReference type="HAMAP-Rule" id="MF_02125"/>
    </source>
</evidence>
<dbReference type="SUPFAM" id="SSF53335">
    <property type="entry name" value="S-adenosyl-L-methionine-dependent methyltransferases"/>
    <property type="match status" value="1"/>
</dbReference>
<evidence type="ECO:0000259" key="6">
    <source>
        <dbReference type="Pfam" id="PF05175"/>
    </source>
</evidence>
<dbReference type="Gene3D" id="3.40.50.150">
    <property type="entry name" value="Vaccinia Virus protein VP39"/>
    <property type="match status" value="1"/>
</dbReference>
<dbReference type="CDD" id="cd02440">
    <property type="entry name" value="AdoMet_MTases"/>
    <property type="match status" value="1"/>
</dbReference>
<feature type="region of interest" description="Disordered" evidence="5">
    <location>
        <begin position="1"/>
        <end position="30"/>
    </location>
</feature>
<evidence type="ECO:0000256" key="2">
    <source>
        <dbReference type="ARBA" id="ARBA00022679"/>
    </source>
</evidence>
<evidence type="ECO:0000313" key="8">
    <source>
        <dbReference type="Proteomes" id="UP001596456"/>
    </source>
</evidence>
<keyword evidence="7" id="KW-0689">Ribosomal protein</keyword>
<dbReference type="GO" id="GO:0032259">
    <property type="term" value="P:methylation"/>
    <property type="evidence" value="ECO:0007669"/>
    <property type="project" value="UniProtKB-KW"/>
</dbReference>
<keyword evidence="8" id="KW-1185">Reference proteome</keyword>
<dbReference type="RefSeq" id="WP_377357159.1">
    <property type="nucleotide sequence ID" value="NZ_JBHTCM010000006.1"/>
</dbReference>
<dbReference type="InterPro" id="IPR002052">
    <property type="entry name" value="DNA_methylase_N6_adenine_CS"/>
</dbReference>
<reference evidence="8" key="1">
    <citation type="journal article" date="2019" name="Int. J. Syst. Evol. Microbiol.">
        <title>The Global Catalogue of Microorganisms (GCM) 10K type strain sequencing project: providing services to taxonomists for standard genome sequencing and annotation.</title>
        <authorList>
            <consortium name="The Broad Institute Genomics Platform"/>
            <consortium name="The Broad Institute Genome Sequencing Center for Infectious Disease"/>
            <person name="Wu L."/>
            <person name="Ma J."/>
        </authorList>
    </citation>
    <scope>NUCLEOTIDE SEQUENCE [LARGE SCALE GENOMIC DNA]</scope>
    <source>
        <strain evidence="8">CGMCC 1.16275</strain>
    </source>
</reference>
<accession>A0ABW2KRK0</accession>
<comment type="similarity">
    <text evidence="4">Belongs to the protein N5-glutamine methyltransferase family. PrmB subfamily.</text>
</comment>
<dbReference type="PANTHER" id="PTHR47806:SF1">
    <property type="entry name" value="RIBOSOMAL PROTEIN UL3 GLUTAMINE METHYLTRANSFERASE"/>
    <property type="match status" value="1"/>
</dbReference>
<comment type="caution">
    <text evidence="7">The sequence shown here is derived from an EMBL/GenBank/DDBJ whole genome shotgun (WGS) entry which is preliminary data.</text>
</comment>
<dbReference type="GO" id="GO:0005840">
    <property type="term" value="C:ribosome"/>
    <property type="evidence" value="ECO:0007669"/>
    <property type="project" value="UniProtKB-KW"/>
</dbReference>
<keyword evidence="1 4" id="KW-0489">Methyltransferase</keyword>
<sequence length="342" mass="37016">MPPRSSTKTAPSSGAPSGAPAAAPPPVPPARRFPLPAVDAATAAAELVTVRDFLRHAVSRFRSAGLVYGHGTTTAYDEAAFLVLETLQLPIDQLDPYLDAKLTPAERRLVAEIVEARVTTRKPAPYLTGRAYIQGVPFHVDERVIVPRSYIGELLFSDLFGGDGFTLVEDPTEVGRVLDLCTGSGCLAILAAGIFPDAMVDAVDLSPEALEVARINVAEAGLEDRVSLIQGDLFKPLKGRRYDVILTNPPYVSAEAMAELPPEYRHEPQMALGSGEDGLDIVRRILAEAHKHLTEEGGLLCEIGTGRAILEAEYPDTEFTWLETAESFGEVFWLTREQLDDL</sequence>
<dbReference type="NCBIfam" id="TIGR00536">
    <property type="entry name" value="hemK_fam"/>
    <property type="match status" value="1"/>
</dbReference>
<dbReference type="InterPro" id="IPR029063">
    <property type="entry name" value="SAM-dependent_MTases_sf"/>
</dbReference>
<keyword evidence="2 4" id="KW-0808">Transferase</keyword>
<dbReference type="Pfam" id="PF05175">
    <property type="entry name" value="MTS"/>
    <property type="match status" value="1"/>
</dbReference>
<gene>
    <name evidence="4 7" type="primary">prmB</name>
    <name evidence="7" type="ORF">ACFQPS_05615</name>
</gene>
<dbReference type="EMBL" id="JBHTCM010000006">
    <property type="protein sequence ID" value="MFC7332632.1"/>
    <property type="molecule type" value="Genomic_DNA"/>
</dbReference>
<proteinExistence type="inferred from homology"/>
<comment type="function">
    <text evidence="4">Methylates ribosomal protein uL3 on a specific glutamine residue.</text>
</comment>
<dbReference type="PANTHER" id="PTHR47806">
    <property type="entry name" value="50S RIBOSOMAL PROTEIN L3 GLUTAMINE METHYLTRANSFERASE"/>
    <property type="match status" value="1"/>
</dbReference>
<dbReference type="PIRSF" id="PIRSF037167">
    <property type="entry name" value="Mtase_YfcB_prd"/>
    <property type="match status" value="1"/>
</dbReference>
<dbReference type="InterPro" id="IPR007848">
    <property type="entry name" value="Small_mtfrase_dom"/>
</dbReference>
<dbReference type="GO" id="GO:0008168">
    <property type="term" value="F:methyltransferase activity"/>
    <property type="evidence" value="ECO:0007669"/>
    <property type="project" value="UniProtKB-KW"/>
</dbReference>
<evidence type="ECO:0000256" key="1">
    <source>
        <dbReference type="ARBA" id="ARBA00022603"/>
    </source>
</evidence>
<dbReference type="InterPro" id="IPR004556">
    <property type="entry name" value="HemK-like"/>
</dbReference>
<dbReference type="InterPro" id="IPR017127">
    <property type="entry name" value="Ribosome_uL3_MTase"/>
</dbReference>
<evidence type="ECO:0000256" key="3">
    <source>
        <dbReference type="ARBA" id="ARBA00022691"/>
    </source>
</evidence>
<dbReference type="PROSITE" id="PS00092">
    <property type="entry name" value="N6_MTASE"/>
    <property type="match status" value="1"/>
</dbReference>
<dbReference type="EC" id="2.1.1.298" evidence="4"/>
<feature type="domain" description="Methyltransferase small" evidence="6">
    <location>
        <begin position="173"/>
        <end position="256"/>
    </location>
</feature>